<evidence type="ECO:0000313" key="1">
    <source>
        <dbReference type="EMBL" id="KAL2814991.1"/>
    </source>
</evidence>
<accession>A0ABR4HHW3</accession>
<organism evidence="1 2">
    <name type="scientific">Aspergillus granulosus</name>
    <dbReference type="NCBI Taxonomy" id="176169"/>
    <lineage>
        <taxon>Eukaryota</taxon>
        <taxon>Fungi</taxon>
        <taxon>Dikarya</taxon>
        <taxon>Ascomycota</taxon>
        <taxon>Pezizomycotina</taxon>
        <taxon>Eurotiomycetes</taxon>
        <taxon>Eurotiomycetidae</taxon>
        <taxon>Eurotiales</taxon>
        <taxon>Aspergillaceae</taxon>
        <taxon>Aspergillus</taxon>
        <taxon>Aspergillus subgen. Nidulantes</taxon>
    </lineage>
</organism>
<dbReference type="Proteomes" id="UP001610334">
    <property type="component" value="Unassembled WGS sequence"/>
</dbReference>
<gene>
    <name evidence="1" type="ORF">BJX63DRAFT_391094</name>
</gene>
<protein>
    <submittedName>
        <fullName evidence="1">Uncharacterized protein</fullName>
    </submittedName>
</protein>
<reference evidence="1 2" key="1">
    <citation type="submission" date="2024-07" db="EMBL/GenBank/DDBJ databases">
        <title>Section-level genome sequencing and comparative genomics of Aspergillus sections Usti and Cavernicolus.</title>
        <authorList>
            <consortium name="Lawrence Berkeley National Laboratory"/>
            <person name="Nybo J.L."/>
            <person name="Vesth T.C."/>
            <person name="Theobald S."/>
            <person name="Frisvad J.C."/>
            <person name="Larsen T.O."/>
            <person name="Kjaerboelling I."/>
            <person name="Rothschild-Mancinelli K."/>
            <person name="Lyhne E.K."/>
            <person name="Kogle M.E."/>
            <person name="Barry K."/>
            <person name="Clum A."/>
            <person name="Na H."/>
            <person name="Ledsgaard L."/>
            <person name="Lin J."/>
            <person name="Lipzen A."/>
            <person name="Kuo A."/>
            <person name="Riley R."/>
            <person name="Mondo S."/>
            <person name="Labutti K."/>
            <person name="Haridas S."/>
            <person name="Pangalinan J."/>
            <person name="Salamov A.A."/>
            <person name="Simmons B.A."/>
            <person name="Magnuson J.K."/>
            <person name="Chen J."/>
            <person name="Drula E."/>
            <person name="Henrissat B."/>
            <person name="Wiebenga A."/>
            <person name="Lubbers R.J."/>
            <person name="Gomes A.C."/>
            <person name="Makela M.R."/>
            <person name="Stajich J."/>
            <person name="Grigoriev I.V."/>
            <person name="Mortensen U.H."/>
            <person name="De Vries R.P."/>
            <person name="Baker S.E."/>
            <person name="Andersen M.R."/>
        </authorList>
    </citation>
    <scope>NUCLEOTIDE SEQUENCE [LARGE SCALE GENOMIC DNA]</scope>
    <source>
        <strain evidence="1 2">CBS 588.65</strain>
    </source>
</reference>
<name>A0ABR4HHW3_9EURO</name>
<evidence type="ECO:0000313" key="2">
    <source>
        <dbReference type="Proteomes" id="UP001610334"/>
    </source>
</evidence>
<keyword evidence="2" id="KW-1185">Reference proteome</keyword>
<comment type="caution">
    <text evidence="1">The sequence shown here is derived from an EMBL/GenBank/DDBJ whole genome shotgun (WGS) entry which is preliminary data.</text>
</comment>
<dbReference type="EMBL" id="JBFXLT010000030">
    <property type="protein sequence ID" value="KAL2814991.1"/>
    <property type="molecule type" value="Genomic_DNA"/>
</dbReference>
<sequence length="313" mass="36575">MENEHRHFWHGLELYLPPEKYGPDTSPPEGHELAVPFLYSPLPDELPTGVHKDLLLLYAAYVGNIDHYVRLRDPNHFIKYEFECVIRGIYHDTMFAKWWSLQPDHPDADGGMPAIRKAIHARYIMNNDLSHIDEEANESCLPYLVWHPNFAHWDTYIELARRRPAMKAQAARACIAADYEHAYKQINPTPDWFLVEQARRKADTNAYYQEDLLRRAEQMGIDVSTEPPIDERWKIIAERTMTYWRSPILPAHPAPEHTVDGSEYWENYNGFGVDLSSLEMFVSVSEEWKRRRNGGVLDLTAMYREASCQRDST</sequence>
<proteinExistence type="predicted"/>